<organism evidence="3 4">
    <name type="scientific">Monoraphidium neglectum</name>
    <dbReference type="NCBI Taxonomy" id="145388"/>
    <lineage>
        <taxon>Eukaryota</taxon>
        <taxon>Viridiplantae</taxon>
        <taxon>Chlorophyta</taxon>
        <taxon>core chlorophytes</taxon>
        <taxon>Chlorophyceae</taxon>
        <taxon>CS clade</taxon>
        <taxon>Sphaeropleales</taxon>
        <taxon>Selenastraceae</taxon>
        <taxon>Monoraphidium</taxon>
    </lineage>
</organism>
<dbReference type="EMBL" id="KK102273">
    <property type="protein sequence ID" value="KIY98200.1"/>
    <property type="molecule type" value="Genomic_DNA"/>
</dbReference>
<reference evidence="3 4" key="1">
    <citation type="journal article" date="2013" name="BMC Genomics">
        <title>Reconstruction of the lipid metabolism for the microalga Monoraphidium neglectum from its genome sequence reveals characteristics suitable for biofuel production.</title>
        <authorList>
            <person name="Bogen C."/>
            <person name="Al-Dilaimi A."/>
            <person name="Albersmeier A."/>
            <person name="Wichmann J."/>
            <person name="Grundmann M."/>
            <person name="Rupp O."/>
            <person name="Lauersen K.J."/>
            <person name="Blifernez-Klassen O."/>
            <person name="Kalinowski J."/>
            <person name="Goesmann A."/>
            <person name="Mussgnug J.H."/>
            <person name="Kruse O."/>
        </authorList>
    </citation>
    <scope>NUCLEOTIDE SEQUENCE [LARGE SCALE GENOMIC DNA]</scope>
    <source>
        <strain evidence="3 4">SAG 48.87</strain>
    </source>
</reference>
<feature type="compositionally biased region" description="Low complexity" evidence="1">
    <location>
        <begin position="68"/>
        <end position="83"/>
    </location>
</feature>
<accession>A0A0D2MV31</accession>
<keyword evidence="2" id="KW-0732">Signal</keyword>
<evidence type="ECO:0000256" key="2">
    <source>
        <dbReference type="SAM" id="SignalP"/>
    </source>
</evidence>
<evidence type="ECO:0000256" key="1">
    <source>
        <dbReference type="SAM" id="MobiDB-lite"/>
    </source>
</evidence>
<evidence type="ECO:0000313" key="4">
    <source>
        <dbReference type="Proteomes" id="UP000054498"/>
    </source>
</evidence>
<dbReference type="KEGG" id="mng:MNEG_9761"/>
<dbReference type="GeneID" id="25742636"/>
<protein>
    <submittedName>
        <fullName evidence="3">Uncharacterized protein</fullName>
    </submittedName>
</protein>
<feature type="chain" id="PRO_5002265054" evidence="2">
    <location>
        <begin position="19"/>
        <end position="141"/>
    </location>
</feature>
<sequence>MALIAMLTVSVLGATGEAALIGYRQGRSAAPQRGFPRRLLDANDGGATDVFSIFGFPLLGKGADGWGQAAAPAAPAQQLQAPAPAAPEPAGGKPLFTVNWGPTPDDGVKPLRAPSNLGMGWMGYTSYRGNGGRHSAGARGH</sequence>
<name>A0A0D2MV31_9CHLO</name>
<evidence type="ECO:0000313" key="3">
    <source>
        <dbReference type="EMBL" id="KIY98200.1"/>
    </source>
</evidence>
<gene>
    <name evidence="3" type="ORF">MNEG_9761</name>
</gene>
<proteinExistence type="predicted"/>
<feature type="region of interest" description="Disordered" evidence="1">
    <location>
        <begin position="67"/>
        <end position="107"/>
    </location>
</feature>
<dbReference type="AlphaFoldDB" id="A0A0D2MV31"/>
<feature type="signal peptide" evidence="2">
    <location>
        <begin position="1"/>
        <end position="18"/>
    </location>
</feature>
<dbReference type="Proteomes" id="UP000054498">
    <property type="component" value="Unassembled WGS sequence"/>
</dbReference>
<dbReference type="RefSeq" id="XP_013897220.1">
    <property type="nucleotide sequence ID" value="XM_014041766.1"/>
</dbReference>
<keyword evidence="4" id="KW-1185">Reference proteome</keyword>